<sequence length="297" mass="33916">MSTRGRPPGSAPRPTTPPDPTLTTRPVPRYRNFRPICFGQGTASDLPLRSVVELDGLLEAGPAPALSREKFSYRPIDRVRELLELVCDQELTTNPDEVPCGISTWGFWVFVTEYSSSVLEKVPEAMENLVKVTERNLLDSLPAYGGEVARRFKLNVVQDKEVLEGASDDRIREEFKSLLRGLNFMNEEDCPTPMLGWTMVCFVLDEMAITMLANLEFGEEDTMRDYKAFKGKNVKVVDLFWVRQPTEWPDSVVPNARPYRGADECPIVFLRYLYRRLTKETWGGTLEDLFPLQNTFY</sequence>
<proteinExistence type="predicted"/>
<name>A0A9X0BCE3_9EURO</name>
<protein>
    <submittedName>
        <fullName evidence="2">Uncharacterized protein</fullName>
    </submittedName>
</protein>
<dbReference type="RefSeq" id="XP_056491744.1">
    <property type="nucleotide sequence ID" value="XM_056629010.1"/>
</dbReference>
<dbReference type="GeneID" id="81367990"/>
<evidence type="ECO:0000256" key="1">
    <source>
        <dbReference type="SAM" id="MobiDB-lite"/>
    </source>
</evidence>
<feature type="region of interest" description="Disordered" evidence="1">
    <location>
        <begin position="1"/>
        <end position="28"/>
    </location>
</feature>
<feature type="compositionally biased region" description="Pro residues" evidence="1">
    <location>
        <begin position="9"/>
        <end position="20"/>
    </location>
</feature>
<dbReference type="OrthoDB" id="5101662at2759"/>
<evidence type="ECO:0000313" key="3">
    <source>
        <dbReference type="Proteomes" id="UP001147747"/>
    </source>
</evidence>
<keyword evidence="3" id="KW-1185">Reference proteome</keyword>
<dbReference type="Proteomes" id="UP001147747">
    <property type="component" value="Unassembled WGS sequence"/>
</dbReference>
<organism evidence="2 3">
    <name type="scientific">Penicillium cosmopolitanum</name>
    <dbReference type="NCBI Taxonomy" id="1131564"/>
    <lineage>
        <taxon>Eukaryota</taxon>
        <taxon>Fungi</taxon>
        <taxon>Dikarya</taxon>
        <taxon>Ascomycota</taxon>
        <taxon>Pezizomycotina</taxon>
        <taxon>Eurotiomycetes</taxon>
        <taxon>Eurotiomycetidae</taxon>
        <taxon>Eurotiales</taxon>
        <taxon>Aspergillaceae</taxon>
        <taxon>Penicillium</taxon>
    </lineage>
</organism>
<dbReference type="EMBL" id="JAPZBU010000005">
    <property type="protein sequence ID" value="KAJ5404502.1"/>
    <property type="molecule type" value="Genomic_DNA"/>
</dbReference>
<reference evidence="2" key="1">
    <citation type="submission" date="2022-12" db="EMBL/GenBank/DDBJ databases">
        <authorList>
            <person name="Petersen C."/>
        </authorList>
    </citation>
    <scope>NUCLEOTIDE SEQUENCE</scope>
    <source>
        <strain evidence="2">IBT 29677</strain>
    </source>
</reference>
<dbReference type="AlphaFoldDB" id="A0A9X0BCE3"/>
<reference evidence="2" key="2">
    <citation type="journal article" date="2023" name="IMA Fungus">
        <title>Comparative genomic study of the Penicillium genus elucidates a diverse pangenome and 15 lateral gene transfer events.</title>
        <authorList>
            <person name="Petersen C."/>
            <person name="Sorensen T."/>
            <person name="Nielsen M.R."/>
            <person name="Sondergaard T.E."/>
            <person name="Sorensen J.L."/>
            <person name="Fitzpatrick D.A."/>
            <person name="Frisvad J.C."/>
            <person name="Nielsen K.L."/>
        </authorList>
    </citation>
    <scope>NUCLEOTIDE SEQUENCE</scope>
    <source>
        <strain evidence="2">IBT 29677</strain>
    </source>
</reference>
<evidence type="ECO:0000313" key="2">
    <source>
        <dbReference type="EMBL" id="KAJ5404502.1"/>
    </source>
</evidence>
<comment type="caution">
    <text evidence="2">The sequence shown here is derived from an EMBL/GenBank/DDBJ whole genome shotgun (WGS) entry which is preliminary data.</text>
</comment>
<gene>
    <name evidence="2" type="ORF">N7509_004373</name>
</gene>
<accession>A0A9X0BCE3</accession>